<name>A0ABW6K0Q4_9BACI</name>
<accession>A0ABW6K0Q4</accession>
<protein>
    <submittedName>
        <fullName evidence="2">HNH endonuclease</fullName>
    </submittedName>
</protein>
<evidence type="ECO:0000313" key="2">
    <source>
        <dbReference type="EMBL" id="MFE8697681.1"/>
    </source>
</evidence>
<dbReference type="Proteomes" id="UP001601058">
    <property type="component" value="Unassembled WGS sequence"/>
</dbReference>
<feature type="compositionally biased region" description="Basic and acidic residues" evidence="1">
    <location>
        <begin position="187"/>
        <end position="196"/>
    </location>
</feature>
<keyword evidence="2" id="KW-0378">Hydrolase</keyword>
<keyword evidence="2" id="KW-0255">Endonuclease</keyword>
<proteinExistence type="predicted"/>
<keyword evidence="2" id="KW-0540">Nuclease</keyword>
<dbReference type="Pfam" id="PF12639">
    <property type="entry name" value="Colicin-DNase"/>
    <property type="match status" value="1"/>
</dbReference>
<dbReference type="RefSeq" id="WP_389221331.1">
    <property type="nucleotide sequence ID" value="NZ_JBIACJ010000008.1"/>
</dbReference>
<reference evidence="2 3" key="1">
    <citation type="submission" date="2024-08" db="EMBL/GenBank/DDBJ databases">
        <title>Two novel Cytobacillus novel species.</title>
        <authorList>
            <person name="Liu G."/>
        </authorList>
    </citation>
    <scope>NUCLEOTIDE SEQUENCE [LARGE SCALE GENOMIC DNA]</scope>
    <source>
        <strain evidence="2 3">FJAT-53684</strain>
    </source>
</reference>
<organism evidence="2 3">
    <name type="scientific">Cytobacillus mangrovibacter</name>
    <dbReference type="NCBI Taxonomy" id="3299024"/>
    <lineage>
        <taxon>Bacteria</taxon>
        <taxon>Bacillati</taxon>
        <taxon>Bacillota</taxon>
        <taxon>Bacilli</taxon>
        <taxon>Bacillales</taxon>
        <taxon>Bacillaceae</taxon>
        <taxon>Cytobacillus</taxon>
    </lineage>
</organism>
<dbReference type="EMBL" id="JBIACJ010000008">
    <property type="protein sequence ID" value="MFE8697681.1"/>
    <property type="molecule type" value="Genomic_DNA"/>
</dbReference>
<sequence>MNFFPLKEVAELTVNRFAESPLGKMTEGKKFDNPMSEYDKPLGEVVEKFRNCPIEGNNGHWDGERGNSIWFPDPDFVPGKANPEGKTWSEILDKYEISCIPFKDGEPDFSKVCKGEVEIESFSDNRPDNFDKADIELAKQKGCTPEEVAAWRKENGYTWHECRDMKTMQKVPSEIHNNIPHSGGISEAKKGIGDNA</sequence>
<feature type="region of interest" description="Disordered" evidence="1">
    <location>
        <begin position="174"/>
        <end position="196"/>
    </location>
</feature>
<comment type="caution">
    <text evidence="2">The sequence shown here is derived from an EMBL/GenBank/DDBJ whole genome shotgun (WGS) entry which is preliminary data.</text>
</comment>
<gene>
    <name evidence="2" type="ORF">ACFYKT_15185</name>
</gene>
<dbReference type="GO" id="GO:0004519">
    <property type="term" value="F:endonuclease activity"/>
    <property type="evidence" value="ECO:0007669"/>
    <property type="project" value="UniProtKB-KW"/>
</dbReference>
<evidence type="ECO:0000313" key="3">
    <source>
        <dbReference type="Proteomes" id="UP001601058"/>
    </source>
</evidence>
<evidence type="ECO:0000256" key="1">
    <source>
        <dbReference type="SAM" id="MobiDB-lite"/>
    </source>
</evidence>
<keyword evidence="3" id="KW-1185">Reference proteome</keyword>